<dbReference type="InterPro" id="IPR044925">
    <property type="entry name" value="His-Me_finger_sf"/>
</dbReference>
<dbReference type="RefSeq" id="WP_117404634.1">
    <property type="nucleotide sequence ID" value="NZ_QVNQ01000014.1"/>
</dbReference>
<dbReference type="Pfam" id="PF02945">
    <property type="entry name" value="Endonuclease_7"/>
    <property type="match status" value="1"/>
</dbReference>
<reference evidence="1 2" key="1">
    <citation type="submission" date="2018-08" db="EMBL/GenBank/DDBJ databases">
        <title>Actinomadura spongicola sp. nov., isolated from marine sponge Leucetta chagosensis.</title>
        <authorList>
            <person name="Li L."/>
            <person name="Lin H.W."/>
        </authorList>
    </citation>
    <scope>NUCLEOTIDE SEQUENCE [LARGE SCALE GENOMIC DNA]</scope>
    <source>
        <strain evidence="1 2">LHW52907</strain>
    </source>
</reference>
<keyword evidence="2" id="KW-1185">Reference proteome</keyword>
<dbReference type="InterPro" id="IPR038563">
    <property type="entry name" value="Endonuclease_7_sf"/>
</dbReference>
<dbReference type="InterPro" id="IPR004211">
    <property type="entry name" value="Endonuclease_7"/>
</dbReference>
<dbReference type="AlphaFoldDB" id="A0A372G8F9"/>
<dbReference type="Gene3D" id="3.40.1800.10">
    <property type="entry name" value="His-Me finger endonucleases"/>
    <property type="match status" value="1"/>
</dbReference>
<organism evidence="1 2">
    <name type="scientific">Actinomadura spongiicola</name>
    <dbReference type="NCBI Taxonomy" id="2303421"/>
    <lineage>
        <taxon>Bacteria</taxon>
        <taxon>Bacillati</taxon>
        <taxon>Actinomycetota</taxon>
        <taxon>Actinomycetes</taxon>
        <taxon>Streptosporangiales</taxon>
        <taxon>Thermomonosporaceae</taxon>
        <taxon>Actinomadura</taxon>
    </lineage>
</organism>
<accession>A0A372G8F9</accession>
<dbReference type="EMBL" id="QVNQ01000014">
    <property type="protein sequence ID" value="RFS81363.1"/>
    <property type="molecule type" value="Genomic_DNA"/>
</dbReference>
<sequence>MHKSRTAWTGKLCSFEGCNRPHYAKDLCRPHWKQQADNQPLRPIRKYQRNKIEYAEAIRLGEFECHTCRTIKSLDQFYKNGNRYNVNCKRCHQDKVVARAFNFPNLASLHKFRNEHRNTCAICGRVDDEKGSKRFAIDHDHTCCSTAGRSCGKCIRGLLCVSCNAGLGGFRDNIELLAKAIDYLRSHSERSERIGFLDGLPLQEADSTQIKDDD</sequence>
<name>A0A372G8F9_9ACTN</name>
<protein>
    <recommendedName>
        <fullName evidence="3">Recombination endonuclease VII</fullName>
    </recommendedName>
</protein>
<dbReference type="Proteomes" id="UP000262882">
    <property type="component" value="Unassembled WGS sequence"/>
</dbReference>
<evidence type="ECO:0008006" key="3">
    <source>
        <dbReference type="Google" id="ProtNLM"/>
    </source>
</evidence>
<evidence type="ECO:0000313" key="2">
    <source>
        <dbReference type="Proteomes" id="UP000262882"/>
    </source>
</evidence>
<comment type="caution">
    <text evidence="1">The sequence shown here is derived from an EMBL/GenBank/DDBJ whole genome shotgun (WGS) entry which is preliminary data.</text>
</comment>
<gene>
    <name evidence="1" type="ORF">D0T12_32545</name>
</gene>
<evidence type="ECO:0000313" key="1">
    <source>
        <dbReference type="EMBL" id="RFS81363.1"/>
    </source>
</evidence>
<proteinExistence type="predicted"/>
<dbReference type="SUPFAM" id="SSF54060">
    <property type="entry name" value="His-Me finger endonucleases"/>
    <property type="match status" value="1"/>
</dbReference>